<dbReference type="AlphaFoldDB" id="A0A085MQE7"/>
<sequence length="31" mass="3254">ERGDGVLGVLLGKGVNSTRNRLRGTIEDASI</sequence>
<organism evidence="1">
    <name type="scientific">Trichuris suis</name>
    <name type="common">pig whipworm</name>
    <dbReference type="NCBI Taxonomy" id="68888"/>
    <lineage>
        <taxon>Eukaryota</taxon>
        <taxon>Metazoa</taxon>
        <taxon>Ecdysozoa</taxon>
        <taxon>Nematoda</taxon>
        <taxon>Enoplea</taxon>
        <taxon>Dorylaimia</taxon>
        <taxon>Trichinellida</taxon>
        <taxon>Trichuridae</taxon>
        <taxon>Trichuris</taxon>
    </lineage>
</organism>
<protein>
    <submittedName>
        <fullName evidence="1">Uncharacterized protein</fullName>
    </submittedName>
</protein>
<feature type="non-terminal residue" evidence="1">
    <location>
        <position position="31"/>
    </location>
</feature>
<accession>A0A085MQE7</accession>
<gene>
    <name evidence="1" type="ORF">M514_28379</name>
</gene>
<reference evidence="1" key="1">
    <citation type="journal article" date="2014" name="Nat. Genet.">
        <title>Genome and transcriptome of the porcine whipworm Trichuris suis.</title>
        <authorList>
            <person name="Jex A.R."/>
            <person name="Nejsum P."/>
            <person name="Schwarz E.M."/>
            <person name="Hu L."/>
            <person name="Young N.D."/>
            <person name="Hall R.S."/>
            <person name="Korhonen P.K."/>
            <person name="Liao S."/>
            <person name="Thamsborg S."/>
            <person name="Xia J."/>
            <person name="Xu P."/>
            <person name="Wang S."/>
            <person name="Scheerlinck J.P."/>
            <person name="Hofmann A."/>
            <person name="Sternberg P.W."/>
            <person name="Wang J."/>
            <person name="Gasser R.B."/>
        </authorList>
    </citation>
    <scope>NUCLEOTIDE SEQUENCE [LARGE SCALE GENOMIC DNA]</scope>
    <source>
        <strain evidence="1">DCEP-RM93F</strain>
    </source>
</reference>
<proteinExistence type="predicted"/>
<feature type="non-terminal residue" evidence="1">
    <location>
        <position position="1"/>
    </location>
</feature>
<name>A0A085MQE7_9BILA</name>
<evidence type="ECO:0000313" key="1">
    <source>
        <dbReference type="EMBL" id="KFD59443.1"/>
    </source>
</evidence>
<dbReference type="EMBL" id="KL367952">
    <property type="protein sequence ID" value="KFD59443.1"/>
    <property type="molecule type" value="Genomic_DNA"/>
</dbReference>
<dbReference type="Proteomes" id="UP000030758">
    <property type="component" value="Unassembled WGS sequence"/>
</dbReference>